<keyword evidence="6" id="KW-1185">Reference proteome</keyword>
<dbReference type="Gene3D" id="1.10.150.130">
    <property type="match status" value="1"/>
</dbReference>
<keyword evidence="2" id="KW-0229">DNA integration</keyword>
<dbReference type="EMBL" id="CP058952">
    <property type="protein sequence ID" value="QLI82283.1"/>
    <property type="molecule type" value="Genomic_DNA"/>
</dbReference>
<name>A0A7D5Z7T8_9NEIS</name>
<dbReference type="SUPFAM" id="SSF56349">
    <property type="entry name" value="DNA breaking-rejoining enzymes"/>
    <property type="match status" value="1"/>
</dbReference>
<dbReference type="GO" id="GO:0003677">
    <property type="term" value="F:DNA binding"/>
    <property type="evidence" value="ECO:0007669"/>
    <property type="project" value="UniProtKB-KW"/>
</dbReference>
<proteinExistence type="inferred from homology"/>
<dbReference type="InterPro" id="IPR011010">
    <property type="entry name" value="DNA_brk_join_enz"/>
</dbReference>
<keyword evidence="4" id="KW-0233">DNA recombination</keyword>
<dbReference type="InterPro" id="IPR010998">
    <property type="entry name" value="Integrase_recombinase_N"/>
</dbReference>
<protein>
    <recommendedName>
        <fullName evidence="7">Integrase arm-type DNA-binding domain-containing protein</fullName>
    </recommendedName>
</protein>
<dbReference type="InterPro" id="IPR050808">
    <property type="entry name" value="Phage_Integrase"/>
</dbReference>
<evidence type="ECO:0000256" key="1">
    <source>
        <dbReference type="ARBA" id="ARBA00008857"/>
    </source>
</evidence>
<evidence type="ECO:0000256" key="4">
    <source>
        <dbReference type="ARBA" id="ARBA00023172"/>
    </source>
</evidence>
<dbReference type="GO" id="GO:0015074">
    <property type="term" value="P:DNA integration"/>
    <property type="evidence" value="ECO:0007669"/>
    <property type="project" value="UniProtKB-KW"/>
</dbReference>
<evidence type="ECO:0000313" key="6">
    <source>
        <dbReference type="Proteomes" id="UP000510822"/>
    </source>
</evidence>
<accession>A0A7D5Z7T8</accession>
<dbReference type="PANTHER" id="PTHR30629">
    <property type="entry name" value="PROPHAGE INTEGRASE"/>
    <property type="match status" value="1"/>
</dbReference>
<comment type="similarity">
    <text evidence="1">Belongs to the 'phage' integrase family.</text>
</comment>
<dbReference type="KEGG" id="cfon:HZU75_12530"/>
<evidence type="ECO:0008006" key="7">
    <source>
        <dbReference type="Google" id="ProtNLM"/>
    </source>
</evidence>
<reference evidence="5 6" key="1">
    <citation type="journal article" date="2016" name="Int. J. Syst. Evol. Microbiol.">
        <title>Chitinibacter fontanus sp. nov., isolated from a spring.</title>
        <authorList>
            <person name="Sheu S.Y."/>
            <person name="Li Y.S."/>
            <person name="Young C.C."/>
            <person name="Chen W.M."/>
        </authorList>
    </citation>
    <scope>NUCLEOTIDE SEQUENCE [LARGE SCALE GENOMIC DNA]</scope>
    <source>
        <strain evidence="5 6">STM-7</strain>
    </source>
</reference>
<dbReference type="PANTHER" id="PTHR30629:SF2">
    <property type="entry name" value="PROPHAGE INTEGRASE INTS-RELATED"/>
    <property type="match status" value="1"/>
</dbReference>
<evidence type="ECO:0000313" key="5">
    <source>
        <dbReference type="EMBL" id="QLI82283.1"/>
    </source>
</evidence>
<dbReference type="Proteomes" id="UP000510822">
    <property type="component" value="Chromosome"/>
</dbReference>
<organism evidence="5 6">
    <name type="scientific">Chitinibacter fontanus</name>
    <dbReference type="NCBI Taxonomy" id="1737446"/>
    <lineage>
        <taxon>Bacteria</taxon>
        <taxon>Pseudomonadati</taxon>
        <taxon>Pseudomonadota</taxon>
        <taxon>Betaproteobacteria</taxon>
        <taxon>Neisseriales</taxon>
        <taxon>Chitinibacteraceae</taxon>
        <taxon>Chitinibacter</taxon>
    </lineage>
</organism>
<dbReference type="AlphaFoldDB" id="A0A7D5Z7T8"/>
<dbReference type="InterPro" id="IPR013762">
    <property type="entry name" value="Integrase-like_cat_sf"/>
</dbReference>
<evidence type="ECO:0000256" key="2">
    <source>
        <dbReference type="ARBA" id="ARBA00022908"/>
    </source>
</evidence>
<gene>
    <name evidence="5" type="ORF">HZU75_12530</name>
</gene>
<sequence length="427" mass="47402">MKTNVSISEVIAKLQPRKFLKLESIAPYGTLVLRKTGKGSVVFYWRVTIGSKSPAYQIGLYDSSAPPLSKSPTPNGYSLRAARMAAESMAEKHYAALSDGGYETVIAQQQLQEQALAKENAAAGHSLEKLYMLYVDSLATRNHETAKQARNLFAKNVAAVFPEIANTQANRVSSEQVVTVLRDIWSAEKYNTARKLKAYLHAAYAMAKNADHNPTVAEEFKVFAIKQNPVSDIEGVKPKDTGVDKNALLPDDMRKYWQVISKAGAQTAFLRLHLLLGGQRLEQLVRLKNCDVHEDMLVLWDSKGRTGSVRPIVVPLIPAALAALKELQVQGEYALSVTPGRPLSTRTVNTWAQNIVGEQIPAFTLKRVRSGVTTLLSKLQVNAEIRNHLQSHNLHGVEARHYNMYDFAEEKRKALEDMYAFLVTSSK</sequence>
<dbReference type="RefSeq" id="WP_180306364.1">
    <property type="nucleotide sequence ID" value="NZ_CP058952.1"/>
</dbReference>
<keyword evidence="3" id="KW-0238">DNA-binding</keyword>
<evidence type="ECO:0000256" key="3">
    <source>
        <dbReference type="ARBA" id="ARBA00023125"/>
    </source>
</evidence>
<dbReference type="Gene3D" id="1.10.443.10">
    <property type="entry name" value="Intergrase catalytic core"/>
    <property type="match status" value="1"/>
</dbReference>
<dbReference type="GO" id="GO:0006310">
    <property type="term" value="P:DNA recombination"/>
    <property type="evidence" value="ECO:0007669"/>
    <property type="project" value="UniProtKB-KW"/>
</dbReference>